<evidence type="ECO:0000313" key="1">
    <source>
        <dbReference type="EMBL" id="CAG09831.1"/>
    </source>
</evidence>
<reference evidence="1" key="2">
    <citation type="submission" date="2004-02" db="EMBL/GenBank/DDBJ databases">
        <authorList>
            <consortium name="Genoscope"/>
            <consortium name="Whitehead Institute Centre for Genome Research"/>
        </authorList>
    </citation>
    <scope>NUCLEOTIDE SEQUENCE</scope>
</reference>
<organism evidence="1">
    <name type="scientific">Tetraodon nigroviridis</name>
    <name type="common">Spotted green pufferfish</name>
    <name type="synonym">Chelonodon nigroviridis</name>
    <dbReference type="NCBI Taxonomy" id="99883"/>
    <lineage>
        <taxon>Eukaryota</taxon>
        <taxon>Metazoa</taxon>
        <taxon>Chordata</taxon>
        <taxon>Craniata</taxon>
        <taxon>Vertebrata</taxon>
        <taxon>Euteleostomi</taxon>
        <taxon>Actinopterygii</taxon>
        <taxon>Neopterygii</taxon>
        <taxon>Teleostei</taxon>
        <taxon>Neoteleostei</taxon>
        <taxon>Acanthomorphata</taxon>
        <taxon>Eupercaria</taxon>
        <taxon>Tetraodontiformes</taxon>
        <taxon>Tetradontoidea</taxon>
        <taxon>Tetraodontidae</taxon>
        <taxon>Tetraodon</taxon>
    </lineage>
</organism>
<reference evidence="1" key="1">
    <citation type="journal article" date="2004" name="Nature">
        <title>Genome duplication in the teleost fish Tetraodon nigroviridis reveals the early vertebrate proto-karyotype.</title>
        <authorList>
            <person name="Jaillon O."/>
            <person name="Aury J.-M."/>
            <person name="Brunet F."/>
            <person name="Petit J.-L."/>
            <person name="Stange-Thomann N."/>
            <person name="Mauceli E."/>
            <person name="Bouneau L."/>
            <person name="Fischer C."/>
            <person name="Ozouf-Costaz C."/>
            <person name="Bernot A."/>
            <person name="Nicaud S."/>
            <person name="Jaffe D."/>
            <person name="Fisher S."/>
            <person name="Lutfalla G."/>
            <person name="Dossat C."/>
            <person name="Segurens B."/>
            <person name="Dasilva C."/>
            <person name="Salanoubat M."/>
            <person name="Levy M."/>
            <person name="Boudet N."/>
            <person name="Castellano S."/>
            <person name="Anthouard V."/>
            <person name="Jubin C."/>
            <person name="Castelli V."/>
            <person name="Katinka M."/>
            <person name="Vacherie B."/>
            <person name="Biemont C."/>
            <person name="Skalli Z."/>
            <person name="Cattolico L."/>
            <person name="Poulain J."/>
            <person name="De Berardinis V."/>
            <person name="Cruaud C."/>
            <person name="Duprat S."/>
            <person name="Brottier P."/>
            <person name="Coutanceau J.-P."/>
            <person name="Gouzy J."/>
            <person name="Parra G."/>
            <person name="Lardier G."/>
            <person name="Chapple C."/>
            <person name="McKernan K.J."/>
            <person name="McEwan P."/>
            <person name="Bosak S."/>
            <person name="Kellis M."/>
            <person name="Volff J.-N."/>
            <person name="Guigo R."/>
            <person name="Zody M.C."/>
            <person name="Mesirov J."/>
            <person name="Lindblad-Toh K."/>
            <person name="Birren B."/>
            <person name="Nusbaum C."/>
            <person name="Kahn D."/>
            <person name="Robinson-Rechavi M."/>
            <person name="Laudet V."/>
            <person name="Schachter V."/>
            <person name="Quetier F."/>
            <person name="Saurin W."/>
            <person name="Scarpelli C."/>
            <person name="Wincker P."/>
            <person name="Lander E.S."/>
            <person name="Weissenbach J."/>
            <person name="Roest Crollius H."/>
        </authorList>
    </citation>
    <scope>NUCLEOTIDE SEQUENCE [LARGE SCALE GENOMIC DNA]</scope>
</reference>
<dbReference type="AlphaFoldDB" id="Q4RP51"/>
<comment type="caution">
    <text evidence="1">The sequence shown here is derived from an EMBL/GenBank/DDBJ whole genome shotgun (WGS) entry which is preliminary data.</text>
</comment>
<accession>Q4RP51</accession>
<dbReference type="KEGG" id="tng:GSTEN00031275G001"/>
<protein>
    <submittedName>
        <fullName evidence="1">(spotted green pufferfish) hypothetical protein</fullName>
    </submittedName>
</protein>
<proteinExistence type="predicted"/>
<name>Q4RP51_TETNG</name>
<dbReference type="EMBL" id="CAAE01015008">
    <property type="protein sequence ID" value="CAG09831.1"/>
    <property type="molecule type" value="Genomic_DNA"/>
</dbReference>
<gene>
    <name evidence="1" type="ORF">GSTENG00031275001</name>
</gene>
<sequence length="75" mass="7913">MNIFPSALCPLSCDEHCGPCPGASHMLLPEGLSSILHGKQEVAPQGSIMAQNEVQVGDLVLHFRSLKVSLLGSCL</sequence>